<dbReference type="Gene3D" id="3.40.30.10">
    <property type="entry name" value="Glutaredoxin"/>
    <property type="match status" value="1"/>
</dbReference>
<feature type="domain" description="GST N-terminal" evidence="1">
    <location>
        <begin position="1"/>
        <end position="78"/>
    </location>
</feature>
<dbReference type="Pfam" id="PF13417">
    <property type="entry name" value="GST_N_3"/>
    <property type="match status" value="1"/>
</dbReference>
<dbReference type="PROSITE" id="PS50405">
    <property type="entry name" value="GST_CTER"/>
    <property type="match status" value="1"/>
</dbReference>
<keyword evidence="4" id="KW-1185">Reference proteome</keyword>
<dbReference type="Proteomes" id="UP000199477">
    <property type="component" value="Unassembled WGS sequence"/>
</dbReference>
<dbReference type="GO" id="GO:0006749">
    <property type="term" value="P:glutathione metabolic process"/>
    <property type="evidence" value="ECO:0007669"/>
    <property type="project" value="TreeGrafter"/>
</dbReference>
<organism evidence="3 4">
    <name type="scientific">Dyella marensis</name>
    <dbReference type="NCBI Taxonomy" id="500610"/>
    <lineage>
        <taxon>Bacteria</taxon>
        <taxon>Pseudomonadati</taxon>
        <taxon>Pseudomonadota</taxon>
        <taxon>Gammaproteobacteria</taxon>
        <taxon>Lysobacterales</taxon>
        <taxon>Rhodanobacteraceae</taxon>
        <taxon>Dyella</taxon>
    </lineage>
</organism>
<dbReference type="RefSeq" id="WP_026635250.1">
    <property type="nucleotide sequence ID" value="NZ_FONH01000004.1"/>
</dbReference>
<evidence type="ECO:0000259" key="1">
    <source>
        <dbReference type="PROSITE" id="PS50404"/>
    </source>
</evidence>
<dbReference type="InterPro" id="IPR010987">
    <property type="entry name" value="Glutathione-S-Trfase_C-like"/>
</dbReference>
<dbReference type="PANTHER" id="PTHR42673:SF21">
    <property type="entry name" value="GLUTATHIONE S-TRANSFERASE YFCF"/>
    <property type="match status" value="1"/>
</dbReference>
<evidence type="ECO:0000313" key="4">
    <source>
        <dbReference type="Proteomes" id="UP000199477"/>
    </source>
</evidence>
<dbReference type="PROSITE" id="PS50404">
    <property type="entry name" value="GST_NTER"/>
    <property type="match status" value="1"/>
</dbReference>
<keyword evidence="3" id="KW-0808">Transferase</keyword>
<evidence type="ECO:0000259" key="2">
    <source>
        <dbReference type="PROSITE" id="PS50405"/>
    </source>
</evidence>
<dbReference type="AlphaFoldDB" id="A0A1I2DFN8"/>
<dbReference type="InterPro" id="IPR004045">
    <property type="entry name" value="Glutathione_S-Trfase_N"/>
</dbReference>
<dbReference type="SUPFAM" id="SSF52833">
    <property type="entry name" value="Thioredoxin-like"/>
    <property type="match status" value="1"/>
</dbReference>
<dbReference type="CDD" id="cd03205">
    <property type="entry name" value="GST_C_6"/>
    <property type="match status" value="1"/>
</dbReference>
<dbReference type="GO" id="GO:0004364">
    <property type="term" value="F:glutathione transferase activity"/>
    <property type="evidence" value="ECO:0007669"/>
    <property type="project" value="TreeGrafter"/>
</dbReference>
<dbReference type="GO" id="GO:0016034">
    <property type="term" value="F:maleylacetoacetate isomerase activity"/>
    <property type="evidence" value="ECO:0007669"/>
    <property type="project" value="TreeGrafter"/>
</dbReference>
<gene>
    <name evidence="3" type="ORF">SAMN02799615_01673</name>
</gene>
<dbReference type="InterPro" id="IPR036282">
    <property type="entry name" value="Glutathione-S-Trfase_C_sf"/>
</dbReference>
<accession>A0A1I2DFN8</accession>
<dbReference type="Gene3D" id="1.20.1050.10">
    <property type="match status" value="1"/>
</dbReference>
<dbReference type="SUPFAM" id="SSF47616">
    <property type="entry name" value="GST C-terminal domain-like"/>
    <property type="match status" value="1"/>
</dbReference>
<dbReference type="GO" id="GO:0006559">
    <property type="term" value="P:L-phenylalanine catabolic process"/>
    <property type="evidence" value="ECO:0007669"/>
    <property type="project" value="TreeGrafter"/>
</dbReference>
<evidence type="ECO:0000313" key="3">
    <source>
        <dbReference type="EMBL" id="SFE79317.1"/>
    </source>
</evidence>
<reference evidence="4" key="1">
    <citation type="submission" date="2016-10" db="EMBL/GenBank/DDBJ databases">
        <authorList>
            <person name="Varghese N."/>
            <person name="Submissions S."/>
        </authorList>
    </citation>
    <scope>NUCLEOTIDE SEQUENCE [LARGE SCALE GENOMIC DNA]</scope>
    <source>
        <strain evidence="4">UNC178MFTsu3.1</strain>
    </source>
</reference>
<feature type="domain" description="GST C-terminal" evidence="2">
    <location>
        <begin position="83"/>
        <end position="202"/>
    </location>
</feature>
<dbReference type="Pfam" id="PF13410">
    <property type="entry name" value="GST_C_2"/>
    <property type="match status" value="1"/>
</dbReference>
<name>A0A1I2DFN8_9GAMM</name>
<proteinExistence type="predicted"/>
<dbReference type="CDD" id="cd00570">
    <property type="entry name" value="GST_N_family"/>
    <property type="match status" value="1"/>
</dbReference>
<dbReference type="InterPro" id="IPR036249">
    <property type="entry name" value="Thioredoxin-like_sf"/>
</dbReference>
<dbReference type="EMBL" id="FONH01000004">
    <property type="protein sequence ID" value="SFE79317.1"/>
    <property type="molecule type" value="Genomic_DNA"/>
</dbReference>
<sequence>MKLIGMLDSPFVRRAAITLTLKGLPFEHLSLSVFRNFDEFQSINPLVKAPTLIGDDGWQLVDSSLIIDWAETVGSGPNLMPADPAERLRALRLTGLALIAAEKSVQIVYEGKRSEDHRDAGWLARVQGQLKAAYTGLEREARGRDGWLVNSTLTQADITIAVAWRFTQLMQPELIAPQDYPALAAHSARAELLPAFVALQPV</sequence>
<dbReference type="PANTHER" id="PTHR42673">
    <property type="entry name" value="MALEYLACETOACETATE ISOMERASE"/>
    <property type="match status" value="1"/>
</dbReference>
<protein>
    <submittedName>
        <fullName evidence="3">Glutathione S-transferase</fullName>
    </submittedName>
</protein>
<dbReference type="STRING" id="500610.SAMN02799615_01673"/>